<accession>A0A8X6W071</accession>
<protein>
    <submittedName>
        <fullName evidence="1">Uncharacterized protein</fullName>
    </submittedName>
</protein>
<proteinExistence type="predicted"/>
<dbReference type="AlphaFoldDB" id="A0A8X6W071"/>
<comment type="caution">
    <text evidence="1">The sequence shown here is derived from an EMBL/GenBank/DDBJ whole genome shotgun (WGS) entry which is preliminary data.</text>
</comment>
<evidence type="ECO:0000313" key="1">
    <source>
        <dbReference type="EMBL" id="GFY25660.1"/>
    </source>
</evidence>
<gene>
    <name evidence="1" type="ORF">TNCV_2487801</name>
</gene>
<keyword evidence="2" id="KW-1185">Reference proteome</keyword>
<dbReference type="EMBL" id="BMAU01021371">
    <property type="protein sequence ID" value="GFY25660.1"/>
    <property type="molecule type" value="Genomic_DNA"/>
</dbReference>
<reference evidence="1" key="1">
    <citation type="submission" date="2020-08" db="EMBL/GenBank/DDBJ databases">
        <title>Multicomponent nature underlies the extraordinary mechanical properties of spider dragline silk.</title>
        <authorList>
            <person name="Kono N."/>
            <person name="Nakamura H."/>
            <person name="Mori M."/>
            <person name="Yoshida Y."/>
            <person name="Ohtoshi R."/>
            <person name="Malay A.D."/>
            <person name="Moran D.A.P."/>
            <person name="Tomita M."/>
            <person name="Numata K."/>
            <person name="Arakawa K."/>
        </authorList>
    </citation>
    <scope>NUCLEOTIDE SEQUENCE</scope>
</reference>
<sequence length="72" mass="8298">MSQAPVDSPSEEGWSRRQKHLRWAARVGRDRRTGSCPSLYRPLGINGVTKIRLDGCQRNESLIPKFAERKYQ</sequence>
<organism evidence="1 2">
    <name type="scientific">Trichonephila clavipes</name>
    <name type="common">Golden silk orbweaver</name>
    <name type="synonym">Nephila clavipes</name>
    <dbReference type="NCBI Taxonomy" id="2585209"/>
    <lineage>
        <taxon>Eukaryota</taxon>
        <taxon>Metazoa</taxon>
        <taxon>Ecdysozoa</taxon>
        <taxon>Arthropoda</taxon>
        <taxon>Chelicerata</taxon>
        <taxon>Arachnida</taxon>
        <taxon>Araneae</taxon>
        <taxon>Araneomorphae</taxon>
        <taxon>Entelegynae</taxon>
        <taxon>Araneoidea</taxon>
        <taxon>Nephilidae</taxon>
        <taxon>Trichonephila</taxon>
    </lineage>
</organism>
<dbReference type="Proteomes" id="UP000887159">
    <property type="component" value="Unassembled WGS sequence"/>
</dbReference>
<evidence type="ECO:0000313" key="2">
    <source>
        <dbReference type="Proteomes" id="UP000887159"/>
    </source>
</evidence>
<name>A0A8X6W071_TRICX</name>